<evidence type="ECO:0000256" key="9">
    <source>
        <dbReference type="ARBA" id="ARBA00023136"/>
    </source>
</evidence>
<organism evidence="14 15">
    <name type="scientific">Roseateles chitinivorans</name>
    <dbReference type="NCBI Taxonomy" id="2917965"/>
    <lineage>
        <taxon>Bacteria</taxon>
        <taxon>Pseudomonadati</taxon>
        <taxon>Pseudomonadota</taxon>
        <taxon>Betaproteobacteria</taxon>
        <taxon>Burkholderiales</taxon>
        <taxon>Sphaerotilaceae</taxon>
        <taxon>Roseateles</taxon>
    </lineage>
</organism>
<comment type="subcellular location">
    <subcellularLocation>
        <location evidence="2">Golgi apparatus membrane</location>
        <topology evidence="2">Single-pass type II membrane protein</topology>
    </subcellularLocation>
    <subcellularLocation>
        <location evidence="12">Golgi apparatus</location>
        <location evidence="12">Golgi stack membrane</location>
    </subcellularLocation>
</comment>
<comment type="caution">
    <text evidence="14">The sequence shown here is derived from an EMBL/GenBank/DDBJ whole genome shotgun (WGS) entry which is preliminary data.</text>
</comment>
<gene>
    <name evidence="14" type="ORF">CS062_18710</name>
</gene>
<evidence type="ECO:0000256" key="6">
    <source>
        <dbReference type="ARBA" id="ARBA00022989"/>
    </source>
</evidence>
<reference evidence="14 15" key="1">
    <citation type="submission" date="2017-11" db="EMBL/GenBank/DDBJ databases">
        <title>Draft genome sequence of Mitsuaria sp. HWN-4.</title>
        <authorList>
            <person name="Gundlapally S.R."/>
        </authorList>
    </citation>
    <scope>NUCLEOTIDE SEQUENCE [LARGE SCALE GENOMIC DNA]</scope>
    <source>
        <strain evidence="14 15">HWN-4</strain>
    </source>
</reference>
<evidence type="ECO:0000256" key="12">
    <source>
        <dbReference type="ARBA" id="ARBA00037859"/>
    </source>
</evidence>
<keyword evidence="5" id="KW-0735">Signal-anchor</keyword>
<dbReference type="GO" id="GO:0042732">
    <property type="term" value="P:D-xylose metabolic process"/>
    <property type="evidence" value="ECO:0007669"/>
    <property type="project" value="InterPro"/>
</dbReference>
<dbReference type="Pfam" id="PF01370">
    <property type="entry name" value="Epimerase"/>
    <property type="match status" value="1"/>
</dbReference>
<evidence type="ECO:0000256" key="8">
    <source>
        <dbReference type="ARBA" id="ARBA00023034"/>
    </source>
</evidence>
<proteinExistence type="predicted"/>
<dbReference type="EMBL" id="PEOG01000057">
    <property type="protein sequence ID" value="PIM51647.1"/>
    <property type="molecule type" value="Genomic_DNA"/>
</dbReference>
<evidence type="ECO:0000256" key="5">
    <source>
        <dbReference type="ARBA" id="ARBA00022968"/>
    </source>
</evidence>
<dbReference type="FunFam" id="3.40.50.720:FF:000065">
    <property type="entry name" value="UDP-glucuronic acid decarboxylase 1"/>
    <property type="match status" value="1"/>
</dbReference>
<comment type="cofactor">
    <cofactor evidence="1">
        <name>NAD(+)</name>
        <dbReference type="ChEBI" id="CHEBI:57540"/>
    </cofactor>
</comment>
<dbReference type="AlphaFoldDB" id="A0A2G9C5H8"/>
<dbReference type="RefSeq" id="WP_099863094.1">
    <property type="nucleotide sequence ID" value="NZ_PEOG01000057.1"/>
</dbReference>
<keyword evidence="7" id="KW-0520">NAD</keyword>
<name>A0A2G9C5H8_9BURK</name>
<dbReference type="InterPro" id="IPR044516">
    <property type="entry name" value="UXS-like"/>
</dbReference>
<protein>
    <submittedName>
        <fullName evidence="14">NAD-dependent dehydratase</fullName>
    </submittedName>
</protein>
<evidence type="ECO:0000256" key="7">
    <source>
        <dbReference type="ARBA" id="ARBA00023027"/>
    </source>
</evidence>
<dbReference type="PANTHER" id="PTHR43078">
    <property type="entry name" value="UDP-GLUCURONIC ACID DECARBOXYLASE-RELATED"/>
    <property type="match status" value="1"/>
</dbReference>
<evidence type="ECO:0000256" key="10">
    <source>
        <dbReference type="ARBA" id="ARBA00023180"/>
    </source>
</evidence>
<dbReference type="OrthoDB" id="9769113at2"/>
<evidence type="ECO:0000256" key="11">
    <source>
        <dbReference type="ARBA" id="ARBA00023239"/>
    </source>
</evidence>
<keyword evidence="9" id="KW-0472">Membrane</keyword>
<evidence type="ECO:0000256" key="2">
    <source>
        <dbReference type="ARBA" id="ARBA00004323"/>
    </source>
</evidence>
<keyword evidence="6" id="KW-1133">Transmembrane helix</keyword>
<sequence>MNDAIDTPRTILVTGAAGFVGSHLCERLLARGHRVMAVDNLSTGDIGHLDQLLGHKGFTFHRRDVCLEPTPEMAQADRIFNLACPASPAYYQTAPVDTVLSSVLGAWRLLELAQQAGARLLHTSTSEVYGDPECHPQHEDYWGHVNPNGARSCYDEGKRCAEAMLMAYHQERGVDVRMARIFNTYGPRLRPGDGRVVSNFIVQALQGDDLTIYGDGMQTRSFCYVDDTVRALLLLMDGAHLGPINVGNPGEHTMLALAEMILRLTGSRSRLVFRPLPQDDPKRRCPDIGRAKALLGWEPEVALEDGLRRTIEHFRGVLGMRSVTVA</sequence>
<keyword evidence="8" id="KW-0333">Golgi apparatus</keyword>
<keyword evidence="11" id="KW-0456">Lyase</keyword>
<dbReference type="SUPFAM" id="SSF51735">
    <property type="entry name" value="NAD(P)-binding Rossmann-fold domains"/>
    <property type="match status" value="1"/>
</dbReference>
<evidence type="ECO:0000256" key="4">
    <source>
        <dbReference type="ARBA" id="ARBA00022793"/>
    </source>
</evidence>
<evidence type="ECO:0000313" key="14">
    <source>
        <dbReference type="EMBL" id="PIM51647.1"/>
    </source>
</evidence>
<evidence type="ECO:0000256" key="3">
    <source>
        <dbReference type="ARBA" id="ARBA00022692"/>
    </source>
</evidence>
<dbReference type="Proteomes" id="UP000231501">
    <property type="component" value="Unassembled WGS sequence"/>
</dbReference>
<evidence type="ECO:0000256" key="1">
    <source>
        <dbReference type="ARBA" id="ARBA00001911"/>
    </source>
</evidence>
<keyword evidence="3" id="KW-0812">Transmembrane</keyword>
<evidence type="ECO:0000259" key="13">
    <source>
        <dbReference type="Pfam" id="PF01370"/>
    </source>
</evidence>
<dbReference type="UniPathway" id="UPA00796">
    <property type="reaction ID" value="UER00771"/>
</dbReference>
<dbReference type="GO" id="GO:0005737">
    <property type="term" value="C:cytoplasm"/>
    <property type="evidence" value="ECO:0007669"/>
    <property type="project" value="TreeGrafter"/>
</dbReference>
<evidence type="ECO:0000313" key="15">
    <source>
        <dbReference type="Proteomes" id="UP000231501"/>
    </source>
</evidence>
<keyword evidence="15" id="KW-1185">Reference proteome</keyword>
<dbReference type="Gene3D" id="3.40.50.720">
    <property type="entry name" value="NAD(P)-binding Rossmann-like Domain"/>
    <property type="match status" value="1"/>
</dbReference>
<accession>A0A2G9C5H8</accession>
<feature type="domain" description="NAD-dependent epimerase/dehydratase" evidence="13">
    <location>
        <begin position="11"/>
        <end position="247"/>
    </location>
</feature>
<dbReference type="GO" id="GO:0033320">
    <property type="term" value="P:UDP-D-xylose biosynthetic process"/>
    <property type="evidence" value="ECO:0007669"/>
    <property type="project" value="UniProtKB-UniPathway"/>
</dbReference>
<dbReference type="PANTHER" id="PTHR43078:SF6">
    <property type="entry name" value="UDP-GLUCURONIC ACID DECARBOXYLASE 1"/>
    <property type="match status" value="1"/>
</dbReference>
<keyword evidence="10" id="KW-0325">Glycoprotein</keyword>
<keyword evidence="4" id="KW-0210">Decarboxylase</keyword>
<dbReference type="InterPro" id="IPR036291">
    <property type="entry name" value="NAD(P)-bd_dom_sf"/>
</dbReference>
<dbReference type="GO" id="GO:0048040">
    <property type="term" value="F:UDP-glucuronate decarboxylase activity"/>
    <property type="evidence" value="ECO:0007669"/>
    <property type="project" value="TreeGrafter"/>
</dbReference>
<dbReference type="GO" id="GO:0070403">
    <property type="term" value="F:NAD+ binding"/>
    <property type="evidence" value="ECO:0007669"/>
    <property type="project" value="InterPro"/>
</dbReference>
<dbReference type="InterPro" id="IPR001509">
    <property type="entry name" value="Epimerase_deHydtase"/>
</dbReference>
<dbReference type="CDD" id="cd05230">
    <property type="entry name" value="UGD_SDR_e"/>
    <property type="match status" value="1"/>
</dbReference>